<feature type="binding site" evidence="8">
    <location>
        <position position="181"/>
    </location>
    <ligand>
        <name>substrate</name>
    </ligand>
</feature>
<feature type="binding site" evidence="8">
    <location>
        <position position="66"/>
    </location>
    <ligand>
        <name>substrate</name>
    </ligand>
</feature>
<evidence type="ECO:0000256" key="9">
    <source>
        <dbReference type="PROSITE-ProRule" id="PRU10125"/>
    </source>
</evidence>
<evidence type="ECO:0000256" key="4">
    <source>
        <dbReference type="ARBA" id="ARBA00022605"/>
    </source>
</evidence>
<name>A0A7V2AVU4_UNCEI</name>
<dbReference type="SUPFAM" id="SSF54506">
    <property type="entry name" value="Diaminopimelate epimerase-like"/>
    <property type="match status" value="2"/>
</dbReference>
<comment type="subunit">
    <text evidence="8">Homodimer.</text>
</comment>
<feature type="binding site" evidence="8">
    <location>
        <begin position="76"/>
        <end position="77"/>
    </location>
    <ligand>
        <name>substrate</name>
    </ligand>
</feature>
<dbReference type="PANTHER" id="PTHR31689">
    <property type="entry name" value="DIAMINOPIMELATE EPIMERASE, CHLOROPLASTIC"/>
    <property type="match status" value="1"/>
</dbReference>
<evidence type="ECO:0000256" key="7">
    <source>
        <dbReference type="ARBA" id="ARBA00051712"/>
    </source>
</evidence>
<comment type="catalytic activity">
    <reaction evidence="7 8">
        <text>(2S,6S)-2,6-diaminopimelate = meso-2,6-diaminopimelate</text>
        <dbReference type="Rhea" id="RHEA:15393"/>
        <dbReference type="ChEBI" id="CHEBI:57609"/>
        <dbReference type="ChEBI" id="CHEBI:57791"/>
        <dbReference type="EC" id="5.1.1.7"/>
    </reaction>
</comment>
<proteinExistence type="inferred from homology"/>
<dbReference type="AlphaFoldDB" id="A0A7V2AVU4"/>
<dbReference type="InterPro" id="IPR018510">
    <property type="entry name" value="DAP_epimerase_AS"/>
</dbReference>
<evidence type="ECO:0000256" key="8">
    <source>
        <dbReference type="HAMAP-Rule" id="MF_00197"/>
    </source>
</evidence>
<dbReference type="PROSITE" id="PS01326">
    <property type="entry name" value="DAP_EPIMERASE"/>
    <property type="match status" value="1"/>
</dbReference>
<evidence type="ECO:0000256" key="3">
    <source>
        <dbReference type="ARBA" id="ARBA00013080"/>
    </source>
</evidence>
<dbReference type="Proteomes" id="UP000886069">
    <property type="component" value="Unassembled WGS sequence"/>
</dbReference>
<evidence type="ECO:0000256" key="6">
    <source>
        <dbReference type="ARBA" id="ARBA00023235"/>
    </source>
</evidence>
<reference evidence="10" key="1">
    <citation type="journal article" date="2020" name="mSystems">
        <title>Genome- and Community-Level Interaction Insights into Carbon Utilization and Element Cycling Functions of Hydrothermarchaeota in Hydrothermal Sediment.</title>
        <authorList>
            <person name="Zhou Z."/>
            <person name="Liu Y."/>
            <person name="Xu W."/>
            <person name="Pan J."/>
            <person name="Luo Z.H."/>
            <person name="Li M."/>
        </authorList>
    </citation>
    <scope>NUCLEOTIDE SEQUENCE [LARGE SCALE GENOMIC DNA]</scope>
    <source>
        <strain evidence="10">SpSt-1233</strain>
    </source>
</reference>
<feature type="site" description="Could be important to modulate the pK values of the two catalytic cysteine residues" evidence="8">
    <location>
        <position position="199"/>
    </location>
</feature>
<dbReference type="NCBIfam" id="TIGR00652">
    <property type="entry name" value="DapF"/>
    <property type="match status" value="1"/>
</dbReference>
<keyword evidence="5 8" id="KW-0457">Lysine biosynthesis</keyword>
<gene>
    <name evidence="8" type="primary">dapF</name>
    <name evidence="10" type="ORF">ENO08_07045</name>
</gene>
<evidence type="ECO:0000256" key="1">
    <source>
        <dbReference type="ARBA" id="ARBA00005196"/>
    </source>
</evidence>
<evidence type="ECO:0000256" key="2">
    <source>
        <dbReference type="ARBA" id="ARBA00010219"/>
    </source>
</evidence>
<feature type="binding site" evidence="8">
    <location>
        <position position="15"/>
    </location>
    <ligand>
        <name>substrate</name>
    </ligand>
</feature>
<dbReference type="Pfam" id="PF01678">
    <property type="entry name" value="DAP_epimerase"/>
    <property type="match status" value="2"/>
</dbReference>
<feature type="active site" evidence="9">
    <location>
        <position position="75"/>
    </location>
</feature>
<dbReference type="PANTHER" id="PTHR31689:SF0">
    <property type="entry name" value="DIAMINOPIMELATE EPIMERASE"/>
    <property type="match status" value="1"/>
</dbReference>
<comment type="caution">
    <text evidence="10">The sequence shown here is derived from an EMBL/GenBank/DDBJ whole genome shotgun (WGS) entry which is preliminary data.</text>
</comment>
<dbReference type="HAMAP" id="MF_00197">
    <property type="entry name" value="DAP_epimerase"/>
    <property type="match status" value="1"/>
</dbReference>
<dbReference type="GO" id="GO:0009089">
    <property type="term" value="P:lysine biosynthetic process via diaminopimelate"/>
    <property type="evidence" value="ECO:0007669"/>
    <property type="project" value="UniProtKB-UniRule"/>
</dbReference>
<keyword evidence="6 8" id="KW-0413">Isomerase</keyword>
<dbReference type="EC" id="5.1.1.7" evidence="3 8"/>
<comment type="caution">
    <text evidence="8">Lacks conserved residue(s) required for the propagation of feature annotation.</text>
</comment>
<dbReference type="UniPathway" id="UPA00034">
    <property type="reaction ID" value="UER00025"/>
</dbReference>
<dbReference type="EMBL" id="DSEC01000500">
    <property type="protein sequence ID" value="HER44199.1"/>
    <property type="molecule type" value="Genomic_DNA"/>
</dbReference>
<organism evidence="10">
    <name type="scientific">Eiseniibacteriota bacterium</name>
    <dbReference type="NCBI Taxonomy" id="2212470"/>
    <lineage>
        <taxon>Bacteria</taxon>
        <taxon>Candidatus Eiseniibacteriota</taxon>
    </lineage>
</organism>
<comment type="pathway">
    <text evidence="1 8">Amino-acid biosynthesis; L-lysine biosynthesis via DAP pathway; DL-2,6-diaminopimelate from LL-2,6-diaminopimelate: step 1/1.</text>
</comment>
<comment type="similarity">
    <text evidence="2 8">Belongs to the diaminopimelate epimerase family.</text>
</comment>
<feature type="active site" description="Proton donor" evidence="8">
    <location>
        <position position="75"/>
    </location>
</feature>
<feature type="binding site" evidence="8">
    <location>
        <begin position="199"/>
        <end position="200"/>
    </location>
    <ligand>
        <name>substrate</name>
    </ligand>
</feature>
<accession>A0A7V2AVU4</accession>
<evidence type="ECO:0000313" key="10">
    <source>
        <dbReference type="EMBL" id="HER44199.1"/>
    </source>
</evidence>
<sequence>MSGEIRFVKMHGAGNDFIMLNGIEGLPVLDRGIIAALCHRRRGIGADGLIVILPGGAADFRMVYYNSDGGEADMCGNGARCAARYAFDLGVASSPMSFETRCGIVEAEIRGGDVLVGIGVVRGTFTGLRLDGIEGEVHFADSGVPHAVVLHEDAESVPAGEFLLMARMLRYHERFGVGGANVNLATVLGEHEISYRTFERGVEGETEACGTGAAAVSVVTAHLGLTSSPVTCLTSGGDRIVVGFDISDGGATGCTLLGPAAAAFEGMFRPETFGIRTP</sequence>
<dbReference type="GO" id="GO:0008837">
    <property type="term" value="F:diaminopimelate epimerase activity"/>
    <property type="evidence" value="ECO:0007669"/>
    <property type="project" value="UniProtKB-UniRule"/>
</dbReference>
<dbReference type="InterPro" id="IPR001653">
    <property type="entry name" value="DAP_epimerase_DapF"/>
</dbReference>
<comment type="subcellular location">
    <subcellularLocation>
        <location evidence="8">Cytoplasm</location>
    </subcellularLocation>
</comment>
<keyword evidence="4 8" id="KW-0028">Amino-acid biosynthesis</keyword>
<protein>
    <recommendedName>
        <fullName evidence="3 8">Diaminopimelate epimerase</fullName>
        <shortName evidence="8">DAP epimerase</shortName>
        <ecNumber evidence="3 8">5.1.1.7</ecNumber>
    </recommendedName>
    <alternativeName>
        <fullName evidence="8">PLP-independent amino acid racemase</fullName>
    </alternativeName>
</protein>
<feature type="binding site" evidence="8">
    <location>
        <begin position="210"/>
        <end position="211"/>
    </location>
    <ligand>
        <name>substrate</name>
    </ligand>
</feature>
<feature type="site" description="Could be important to modulate the pK values of the two catalytic cysteine residues" evidence="8">
    <location>
        <position position="146"/>
    </location>
</feature>
<evidence type="ECO:0000256" key="5">
    <source>
        <dbReference type="ARBA" id="ARBA00023154"/>
    </source>
</evidence>
<keyword evidence="8" id="KW-0963">Cytoplasm</keyword>
<comment type="function">
    <text evidence="8">Catalyzes the stereoinversion of LL-2,6-diaminopimelate (L,L-DAP) to meso-diaminopimelate (meso-DAP), a precursor of L-lysine and an essential component of the bacterial peptidoglycan.</text>
</comment>
<dbReference type="Gene3D" id="3.10.310.10">
    <property type="entry name" value="Diaminopimelate Epimerase, Chain A, domain 1"/>
    <property type="match status" value="2"/>
</dbReference>
<feature type="active site" description="Proton acceptor" evidence="8">
    <location>
        <position position="209"/>
    </location>
</feature>
<dbReference type="GO" id="GO:0005829">
    <property type="term" value="C:cytosol"/>
    <property type="evidence" value="ECO:0007669"/>
    <property type="project" value="TreeGrafter"/>
</dbReference>